<feature type="compositionally biased region" description="Basic and acidic residues" evidence="13">
    <location>
        <begin position="1018"/>
        <end position="1037"/>
    </location>
</feature>
<dbReference type="InterPro" id="IPR043640">
    <property type="entry name" value="AF4/FMR2_CHD"/>
</dbReference>
<evidence type="ECO:0000256" key="1">
    <source>
        <dbReference type="ARBA" id="ARBA00004123"/>
    </source>
</evidence>
<feature type="compositionally biased region" description="Basic and acidic residues" evidence="13">
    <location>
        <begin position="908"/>
        <end position="957"/>
    </location>
</feature>
<evidence type="ECO:0000256" key="2">
    <source>
        <dbReference type="ARBA" id="ARBA00007354"/>
    </source>
</evidence>
<evidence type="ECO:0000256" key="5">
    <source>
        <dbReference type="ARBA" id="ARBA00022553"/>
    </source>
</evidence>
<dbReference type="Pfam" id="PF05110">
    <property type="entry name" value="AF-4"/>
    <property type="match status" value="1"/>
</dbReference>
<dbReference type="GO" id="GO:0003677">
    <property type="term" value="F:DNA binding"/>
    <property type="evidence" value="ECO:0007669"/>
    <property type="project" value="UniProtKB-KW"/>
</dbReference>
<keyword evidence="6" id="KW-0562">Pair-rule protein</keyword>
<feature type="compositionally biased region" description="Low complexity" evidence="13">
    <location>
        <begin position="126"/>
        <end position="138"/>
    </location>
</feature>
<evidence type="ECO:0000256" key="7">
    <source>
        <dbReference type="ARBA" id="ARBA00023015"/>
    </source>
</evidence>
<dbReference type="EnsemblMetazoa" id="XM_014388014.2">
    <property type="protein sequence ID" value="XP_014243500.1"/>
    <property type="gene ID" value="LOC106663301"/>
</dbReference>
<dbReference type="OMA" id="KFTMSLK"/>
<feature type="compositionally biased region" description="Polar residues" evidence="13">
    <location>
        <begin position="378"/>
        <end position="387"/>
    </location>
</feature>
<dbReference type="Proteomes" id="UP000494040">
    <property type="component" value="Unassembled WGS sequence"/>
</dbReference>
<evidence type="ECO:0000256" key="3">
    <source>
        <dbReference type="ARBA" id="ARBA00021888"/>
    </source>
</evidence>
<dbReference type="InterPro" id="IPR007797">
    <property type="entry name" value="AF4/FMR2"/>
</dbReference>
<comment type="function">
    <text evidence="11">Has a role in transcriptional regulation. Acts in parallel with the Ras/MAPK and the PI3K/PKB pathways in the control of cell identity and cellular growth. Essential for regulation of the cytoskeleton and cell growth but not for cell proliferation or growth rate. Required specifically for the microtubule-based basal transport of lipid droplets. Plays a partially redundant function downstream of Raf in cell fate specification in the developing eye. Pair-rule protein that regulates embryonic cellularization, gastrulation and segmentation.</text>
</comment>
<name>A0A8I6RDZ1_CIMLE</name>
<dbReference type="PANTHER" id="PTHR10528:SF17">
    <property type="entry name" value="AF4_FMR2 FAMILY MEMBER LILLI"/>
    <property type="match status" value="1"/>
</dbReference>
<feature type="compositionally biased region" description="Basic and acidic residues" evidence="13">
    <location>
        <begin position="514"/>
        <end position="526"/>
    </location>
</feature>
<keyword evidence="8" id="KW-0238">DNA-binding</keyword>
<evidence type="ECO:0000256" key="9">
    <source>
        <dbReference type="ARBA" id="ARBA00023163"/>
    </source>
</evidence>
<feature type="compositionally biased region" description="Polar residues" evidence="13">
    <location>
        <begin position="1"/>
        <end position="11"/>
    </location>
</feature>
<feature type="compositionally biased region" description="Basic and acidic residues" evidence="13">
    <location>
        <begin position="17"/>
        <end position="29"/>
    </location>
</feature>
<evidence type="ECO:0000313" key="16">
    <source>
        <dbReference type="Proteomes" id="UP000494040"/>
    </source>
</evidence>
<keyword evidence="5" id="KW-0597">Phosphoprotein</keyword>
<dbReference type="RefSeq" id="XP_014243500.1">
    <property type="nucleotide sequence ID" value="XM_014388014.2"/>
</dbReference>
<evidence type="ECO:0000256" key="11">
    <source>
        <dbReference type="ARBA" id="ARBA00024653"/>
    </source>
</evidence>
<dbReference type="OrthoDB" id="6382204at2759"/>
<evidence type="ECO:0000256" key="10">
    <source>
        <dbReference type="ARBA" id="ARBA00023242"/>
    </source>
</evidence>
<comment type="similarity">
    <text evidence="2">Belongs to the AF4 family.</text>
</comment>
<feature type="compositionally biased region" description="Basic and acidic residues" evidence="13">
    <location>
        <begin position="473"/>
        <end position="490"/>
    </location>
</feature>
<organism evidence="15 16">
    <name type="scientific">Cimex lectularius</name>
    <name type="common">Bed bug</name>
    <name type="synonym">Acanthia lectularia</name>
    <dbReference type="NCBI Taxonomy" id="79782"/>
    <lineage>
        <taxon>Eukaryota</taxon>
        <taxon>Metazoa</taxon>
        <taxon>Ecdysozoa</taxon>
        <taxon>Arthropoda</taxon>
        <taxon>Hexapoda</taxon>
        <taxon>Insecta</taxon>
        <taxon>Pterygota</taxon>
        <taxon>Neoptera</taxon>
        <taxon>Paraneoptera</taxon>
        <taxon>Hemiptera</taxon>
        <taxon>Heteroptera</taxon>
        <taxon>Panheteroptera</taxon>
        <taxon>Cimicomorpha</taxon>
        <taxon>Cimicidae</taxon>
        <taxon>Cimex</taxon>
    </lineage>
</organism>
<feature type="compositionally biased region" description="Basic residues" evidence="13">
    <location>
        <begin position="988"/>
        <end position="1000"/>
    </location>
</feature>
<feature type="domain" description="AF4/FMR2 C-terminal homology" evidence="14">
    <location>
        <begin position="1064"/>
        <end position="1331"/>
    </location>
</feature>
<dbReference type="GO" id="GO:0010468">
    <property type="term" value="P:regulation of gene expression"/>
    <property type="evidence" value="ECO:0007669"/>
    <property type="project" value="InterPro"/>
</dbReference>
<feature type="region of interest" description="Disordered" evidence="13">
    <location>
        <begin position="89"/>
        <end position="206"/>
    </location>
</feature>
<feature type="region of interest" description="Disordered" evidence="13">
    <location>
        <begin position="1189"/>
        <end position="1250"/>
    </location>
</feature>
<evidence type="ECO:0000313" key="15">
    <source>
        <dbReference type="EnsemblMetazoa" id="XP_014243500.1"/>
    </source>
</evidence>
<evidence type="ECO:0000256" key="4">
    <source>
        <dbReference type="ARBA" id="ARBA00022473"/>
    </source>
</evidence>
<keyword evidence="7" id="KW-0805">Transcription regulation</keyword>
<evidence type="ECO:0000256" key="8">
    <source>
        <dbReference type="ARBA" id="ARBA00023125"/>
    </source>
</evidence>
<feature type="compositionally biased region" description="Basic and acidic residues" evidence="13">
    <location>
        <begin position="866"/>
        <end position="891"/>
    </location>
</feature>
<feature type="compositionally biased region" description="Basic and acidic residues" evidence="13">
    <location>
        <begin position="743"/>
        <end position="775"/>
    </location>
</feature>
<feature type="compositionally biased region" description="Low complexity" evidence="13">
    <location>
        <begin position="975"/>
        <end position="987"/>
    </location>
</feature>
<keyword evidence="10" id="KW-0539">Nucleus</keyword>
<feature type="compositionally biased region" description="Basic residues" evidence="13">
    <location>
        <begin position="676"/>
        <end position="685"/>
    </location>
</feature>
<feature type="compositionally biased region" description="Polar residues" evidence="13">
    <location>
        <begin position="1189"/>
        <end position="1205"/>
    </location>
</feature>
<feature type="compositionally biased region" description="Low complexity" evidence="13">
    <location>
        <begin position="417"/>
        <end position="442"/>
    </location>
</feature>
<keyword evidence="9" id="KW-0804">Transcription</keyword>
<reference evidence="15" key="1">
    <citation type="submission" date="2022-01" db="UniProtKB">
        <authorList>
            <consortium name="EnsemblMetazoa"/>
        </authorList>
    </citation>
    <scope>IDENTIFICATION</scope>
</reference>
<accession>A0A8I6RDZ1</accession>
<evidence type="ECO:0000256" key="6">
    <source>
        <dbReference type="ARBA" id="ARBA00022788"/>
    </source>
</evidence>
<dbReference type="GeneID" id="106663301"/>
<dbReference type="GO" id="GO:0007366">
    <property type="term" value="P:periodic partitioning by pair rule gene"/>
    <property type="evidence" value="ECO:0007669"/>
    <property type="project" value="UniProtKB-KW"/>
</dbReference>
<feature type="compositionally biased region" description="Basic and acidic residues" evidence="13">
    <location>
        <begin position="578"/>
        <end position="596"/>
    </location>
</feature>
<protein>
    <recommendedName>
        <fullName evidence="3">AF4/FMR2 family member lilli</fullName>
    </recommendedName>
    <alternativeName>
        <fullName evidence="12">Protein lilliputian</fullName>
    </alternativeName>
</protein>
<evidence type="ECO:0000259" key="14">
    <source>
        <dbReference type="Pfam" id="PF18876"/>
    </source>
</evidence>
<feature type="compositionally biased region" description="Polar residues" evidence="13">
    <location>
        <begin position="324"/>
        <end position="361"/>
    </location>
</feature>
<dbReference type="Gene3D" id="6.10.250.2670">
    <property type="match status" value="1"/>
</dbReference>
<feature type="compositionally biased region" description="Low complexity" evidence="13">
    <location>
        <begin position="1216"/>
        <end position="1233"/>
    </location>
</feature>
<feature type="compositionally biased region" description="Pro residues" evidence="13">
    <location>
        <begin position="809"/>
        <end position="821"/>
    </location>
</feature>
<dbReference type="PANTHER" id="PTHR10528">
    <property type="entry name" value="AF4/FMR2 FAMILY MEMBER"/>
    <property type="match status" value="1"/>
</dbReference>
<feature type="region of interest" description="Disordered" evidence="13">
    <location>
        <begin position="864"/>
        <end position="1037"/>
    </location>
</feature>
<dbReference type="KEGG" id="clec:106663301"/>
<feature type="compositionally biased region" description="Pro residues" evidence="13">
    <location>
        <begin position="294"/>
        <end position="312"/>
    </location>
</feature>
<dbReference type="Pfam" id="PF18876">
    <property type="entry name" value="AFF4_CHD"/>
    <property type="match status" value="1"/>
</dbReference>
<feature type="region of interest" description="Disordered" evidence="13">
    <location>
        <begin position="1"/>
        <end position="70"/>
    </location>
</feature>
<keyword evidence="16" id="KW-1185">Reference proteome</keyword>
<keyword evidence="4" id="KW-0217">Developmental protein</keyword>
<feature type="compositionally biased region" description="Gly residues" evidence="13">
    <location>
        <begin position="776"/>
        <end position="794"/>
    </location>
</feature>
<evidence type="ECO:0000256" key="12">
    <source>
        <dbReference type="ARBA" id="ARBA00032149"/>
    </source>
</evidence>
<sequence>MEVASYSQTNFKFGLSVERDRLRERERQARAQMSSASERGDPPSGTPLFGAPVRVHPSPGDRVKQNIQSTLGEYDKVKHLLEEPIQLLGYDGVPPASPAPAPLCSSKPSQPRPHEFKKPPSSHLGSSSRPPHHISSSSTARNSFAKPADGKPTYGSSSSSVRNYYGQPQAKQHAVEFRSNGVGGAPKNVPSVHHGRIPSRNPNRLHVDIPPQNKDISRQGLGLPHNDVENILKEMTEFNVMPLTAIASTPRKEVDSKYNFNIDFYQQDQHQEQAKPPVQTIDITQPVTISLLSPPRPESPPPQPLSPPPATPCPVKIYKPPSGGQRNSHGSRPIKGNQSSQQSTAVPSASSYPVISTTSNDLVHDLSISEDSDEDTKSVTTSQQPEVKQSPGYPAMDKSAMLSPAVSVVPEPLGPMSASPPGGSSSSDDSGSDSSESDSSASNTGGQDLVTPIQEQRQPCWALKSFLPAPANPERKTTPEPPITEKPKVEEDSEIDISGVTKAHPLLSSLSDSDSERKGKKKGTERPKKRKRANKLPVLSDSEDESTQTASVAEPIPGPETRLPTPHSTTSPRMHPKTQSESESETKSRPKREVAFRRKCKPIPASPNRVSSSEKGRKKASQIPKTPEKETKKQSRKRSIKPPYPLSDTDDEWVKRKRVSSLSESDDEAWSITPTVRRRSSRRSVKSNSSDHNRREVSWSAKHSSSDDERPPPVQSPVKPVSRVPPAPGKRPQVLSESDGEKEESPPKLDSDGQSIQDKKKNDTLRKLFSKRDNEGGGGKGGGKSGGKGKGGKAGVIVIDCSPARNPVQPSPKPESPPRVPSPSHDVIIEPPEPDVKIPPVCYIGGKPSVKCVILLNRLSFIPSKSKSEEVRTRTELADTRQTKRLNEEKPTVAVSEESRKIKKEKKERRSNNKPPKPEKIKKDRKDSPPVESKDDEIKVHQAEIIKRLTPEIKNEADPSCSSTNVGVNRERGNSSSSTSSHNSSMRHSSKNSTKKKKHGERPSARCEGSLTDAPPTNHEREKEKDNSLFDRDKIKEKNKEIPKHQYFSYFEQTEDHDLSDTDDKDQYLNEAKRLKNGADKEKELTAQCLQYLEASLYFLLTGNSMELDSSTEKAAATMYKDTLHLINYITTKIPYQQSNSTFQENINSKLVVLSLRCQSLLYLKLFKLRKLEVKECQRIIGDYMQKASPPTTVEQCGSMVQGQGTPSPLSPTPSPAGSVGSVGSQSSGYSSGELRGGSSTQPQPHPPIAPCGPCMAVPLQIHAALQKQNATFQSLITSYDLWDQADALIYKGRHKEFFIELDRTCGPLTFHSSIKDLVKYVKVGISRLQELRNESM</sequence>
<proteinExistence type="inferred from homology"/>
<feature type="region of interest" description="Disordered" evidence="13">
    <location>
        <begin position="290"/>
        <end position="839"/>
    </location>
</feature>
<evidence type="ECO:0000256" key="13">
    <source>
        <dbReference type="SAM" id="MobiDB-lite"/>
    </source>
</evidence>
<dbReference type="GO" id="GO:0032783">
    <property type="term" value="C:super elongation complex"/>
    <property type="evidence" value="ECO:0007669"/>
    <property type="project" value="TreeGrafter"/>
</dbReference>
<comment type="subcellular location">
    <subcellularLocation>
        <location evidence="1">Nucleus</location>
    </subcellularLocation>
</comment>